<comment type="caution">
    <text evidence="1">The sequence shown here is derived from an EMBL/GenBank/DDBJ whole genome shotgun (WGS) entry which is preliminary data.</text>
</comment>
<sequence length="102" mass="11361">MDFSSTSKGEEASSGKLKARIIFPFASLRIAPPVDLEDLREKFPLAVSFQVIFPLTLTEQSWVAYSSTRQSLLQIEESVSLGEPQDIFDAVKSAREYSSSKK</sequence>
<proteinExistence type="predicted"/>
<dbReference type="EMBL" id="CAMAPE010000017">
    <property type="protein sequence ID" value="CAH9084192.1"/>
    <property type="molecule type" value="Genomic_DNA"/>
</dbReference>
<protein>
    <submittedName>
        <fullName evidence="1">Uncharacterized protein</fullName>
    </submittedName>
</protein>
<name>A0A9P1E6N4_CUSEU</name>
<organism evidence="1 2">
    <name type="scientific">Cuscuta europaea</name>
    <name type="common">European dodder</name>
    <dbReference type="NCBI Taxonomy" id="41803"/>
    <lineage>
        <taxon>Eukaryota</taxon>
        <taxon>Viridiplantae</taxon>
        <taxon>Streptophyta</taxon>
        <taxon>Embryophyta</taxon>
        <taxon>Tracheophyta</taxon>
        <taxon>Spermatophyta</taxon>
        <taxon>Magnoliopsida</taxon>
        <taxon>eudicotyledons</taxon>
        <taxon>Gunneridae</taxon>
        <taxon>Pentapetalae</taxon>
        <taxon>asterids</taxon>
        <taxon>lamiids</taxon>
        <taxon>Solanales</taxon>
        <taxon>Convolvulaceae</taxon>
        <taxon>Cuscuteae</taxon>
        <taxon>Cuscuta</taxon>
        <taxon>Cuscuta subgen. Cuscuta</taxon>
    </lineage>
</organism>
<gene>
    <name evidence="1" type="ORF">CEURO_LOCUS8900</name>
</gene>
<dbReference type="AlphaFoldDB" id="A0A9P1E6N4"/>
<evidence type="ECO:0000313" key="1">
    <source>
        <dbReference type="EMBL" id="CAH9084192.1"/>
    </source>
</evidence>
<keyword evidence="2" id="KW-1185">Reference proteome</keyword>
<accession>A0A9P1E6N4</accession>
<reference evidence="1" key="1">
    <citation type="submission" date="2022-07" db="EMBL/GenBank/DDBJ databases">
        <authorList>
            <person name="Macas J."/>
            <person name="Novak P."/>
            <person name="Neumann P."/>
        </authorList>
    </citation>
    <scope>NUCLEOTIDE SEQUENCE</scope>
</reference>
<dbReference type="Proteomes" id="UP001152484">
    <property type="component" value="Unassembled WGS sequence"/>
</dbReference>
<evidence type="ECO:0000313" key="2">
    <source>
        <dbReference type="Proteomes" id="UP001152484"/>
    </source>
</evidence>